<evidence type="ECO:0000256" key="1">
    <source>
        <dbReference type="SAM" id="MobiDB-lite"/>
    </source>
</evidence>
<dbReference type="EMBL" id="JANPWB010000016">
    <property type="protein sequence ID" value="KAJ1081693.1"/>
    <property type="molecule type" value="Genomic_DNA"/>
</dbReference>
<feature type="compositionally biased region" description="Basic and acidic residues" evidence="1">
    <location>
        <begin position="31"/>
        <end position="41"/>
    </location>
</feature>
<dbReference type="AlphaFoldDB" id="A0AAV7KXB8"/>
<name>A0AAV7KXB8_PLEWA</name>
<proteinExistence type="predicted"/>
<evidence type="ECO:0000313" key="3">
    <source>
        <dbReference type="Proteomes" id="UP001066276"/>
    </source>
</evidence>
<evidence type="ECO:0000313" key="2">
    <source>
        <dbReference type="EMBL" id="KAJ1081693.1"/>
    </source>
</evidence>
<accession>A0AAV7KXB8</accession>
<gene>
    <name evidence="2" type="ORF">NDU88_001871</name>
</gene>
<keyword evidence="3" id="KW-1185">Reference proteome</keyword>
<comment type="caution">
    <text evidence="2">The sequence shown here is derived from an EMBL/GenBank/DDBJ whole genome shotgun (WGS) entry which is preliminary data.</text>
</comment>
<dbReference type="Proteomes" id="UP001066276">
    <property type="component" value="Chromosome 12"/>
</dbReference>
<protein>
    <submittedName>
        <fullName evidence="2">Uncharacterized protein</fullName>
    </submittedName>
</protein>
<organism evidence="2 3">
    <name type="scientific">Pleurodeles waltl</name>
    <name type="common">Iberian ribbed newt</name>
    <dbReference type="NCBI Taxonomy" id="8319"/>
    <lineage>
        <taxon>Eukaryota</taxon>
        <taxon>Metazoa</taxon>
        <taxon>Chordata</taxon>
        <taxon>Craniata</taxon>
        <taxon>Vertebrata</taxon>
        <taxon>Euteleostomi</taxon>
        <taxon>Amphibia</taxon>
        <taxon>Batrachia</taxon>
        <taxon>Caudata</taxon>
        <taxon>Salamandroidea</taxon>
        <taxon>Salamandridae</taxon>
        <taxon>Pleurodelinae</taxon>
        <taxon>Pleurodeles</taxon>
    </lineage>
</organism>
<feature type="region of interest" description="Disordered" evidence="1">
    <location>
        <begin position="1"/>
        <end position="50"/>
    </location>
</feature>
<reference evidence="2" key="1">
    <citation type="journal article" date="2022" name="bioRxiv">
        <title>Sequencing and chromosome-scale assembly of the giantPleurodeles waltlgenome.</title>
        <authorList>
            <person name="Brown T."/>
            <person name="Elewa A."/>
            <person name="Iarovenko S."/>
            <person name="Subramanian E."/>
            <person name="Araus A.J."/>
            <person name="Petzold A."/>
            <person name="Susuki M."/>
            <person name="Suzuki K.-i.T."/>
            <person name="Hayashi T."/>
            <person name="Toyoda A."/>
            <person name="Oliveira C."/>
            <person name="Osipova E."/>
            <person name="Leigh N.D."/>
            <person name="Simon A."/>
            <person name="Yun M.H."/>
        </authorList>
    </citation>
    <scope>NUCLEOTIDE SEQUENCE</scope>
    <source>
        <strain evidence="2">20211129_DDA</strain>
        <tissue evidence="2">Liver</tissue>
    </source>
</reference>
<sequence>MPQAMPRSPPKTAPVTFQATSAGEVGLSSTVDRHRDLEFGNKDPGLASREERRCDDAASYATLRTCGTMNPPKASIFDGLASLF</sequence>